<reference evidence="2" key="1">
    <citation type="journal article" date="2012" name="Science">
        <title>Fermentation, hydrogen, and sulfur metabolism in multiple uncultivated bacterial phyla.</title>
        <authorList>
            <person name="Wrighton K.C."/>
            <person name="Thomas B.C."/>
            <person name="Sharon I."/>
            <person name="Miller C.S."/>
            <person name="Castelle C.J."/>
            <person name="VerBerkmoes N.C."/>
            <person name="Wilkins M.J."/>
            <person name="Hettich R.L."/>
            <person name="Lipton M.S."/>
            <person name="Williams K.H."/>
            <person name="Long P.E."/>
            <person name="Banfield J.F."/>
        </authorList>
    </citation>
    <scope>NUCLEOTIDE SEQUENCE [LARGE SCALE GENOMIC DNA]</scope>
</reference>
<proteinExistence type="predicted"/>
<keyword evidence="1" id="KW-0472">Membrane</keyword>
<name>K1XZ60_9BACT</name>
<dbReference type="Pfam" id="PF07963">
    <property type="entry name" value="N_methyl"/>
    <property type="match status" value="1"/>
</dbReference>
<comment type="caution">
    <text evidence="2">The sequence shown here is derived from an EMBL/GenBank/DDBJ whole genome shotgun (WGS) entry which is preliminary data.</text>
</comment>
<dbReference type="InterPro" id="IPR012902">
    <property type="entry name" value="N_methyl_site"/>
</dbReference>
<keyword evidence="1" id="KW-1133">Transmembrane helix</keyword>
<organism evidence="2">
    <name type="scientific">uncultured bacterium</name>
    <name type="common">gcode 4</name>
    <dbReference type="NCBI Taxonomy" id="1234023"/>
    <lineage>
        <taxon>Bacteria</taxon>
        <taxon>environmental samples</taxon>
    </lineage>
</organism>
<gene>
    <name evidence="2" type="ORF">ACD_78C00114G0004</name>
</gene>
<accession>K1XZ60</accession>
<evidence type="ECO:0008006" key="3">
    <source>
        <dbReference type="Google" id="ProtNLM"/>
    </source>
</evidence>
<protein>
    <recommendedName>
        <fullName evidence="3">Prepilin-type N-terminal cleavage/methylation domain-containing protein</fullName>
    </recommendedName>
</protein>
<dbReference type="PROSITE" id="PS00409">
    <property type="entry name" value="PROKAR_NTER_METHYL"/>
    <property type="match status" value="1"/>
</dbReference>
<dbReference type="NCBIfam" id="TIGR02532">
    <property type="entry name" value="IV_pilin_GFxxxE"/>
    <property type="match status" value="1"/>
</dbReference>
<dbReference type="Gene3D" id="3.30.700.10">
    <property type="entry name" value="Glycoprotein, Type 4 Pilin"/>
    <property type="match status" value="1"/>
</dbReference>
<dbReference type="InterPro" id="IPR045584">
    <property type="entry name" value="Pilin-like"/>
</dbReference>
<evidence type="ECO:0000313" key="2">
    <source>
        <dbReference type="EMBL" id="EKD30241.1"/>
    </source>
</evidence>
<sequence length="260" mass="27269">MNTQKIRMSTKSTRGFTLVELIVVITILVILGTIAFMNMWSFSASARDSQRTSDLNQINTQIMTIQAKQGMSYTSMLSGTVANKLTTISIGGTWAVGTEYAAGDVNYTALGVDSTKFDDPTKSVAYKMGATTLAGTAYELAASLEETNKALVMGVYRSRAAATVTGTTVDDVVTIATTDIGKLRIGDTITTAGVIVTTTIKTISADGLRITLATTAADGATSLALANSETGGLISWVDTTWATTDTPVTNDGTVLPYAIQ</sequence>
<dbReference type="SUPFAM" id="SSF54523">
    <property type="entry name" value="Pili subunits"/>
    <property type="match status" value="1"/>
</dbReference>
<evidence type="ECO:0000256" key="1">
    <source>
        <dbReference type="SAM" id="Phobius"/>
    </source>
</evidence>
<keyword evidence="1" id="KW-0812">Transmembrane</keyword>
<dbReference type="EMBL" id="AMFJ01034114">
    <property type="protein sequence ID" value="EKD30241.1"/>
    <property type="molecule type" value="Genomic_DNA"/>
</dbReference>
<dbReference type="AlphaFoldDB" id="K1XZ60"/>
<feature type="transmembrane region" description="Helical" evidence="1">
    <location>
        <begin position="21"/>
        <end position="42"/>
    </location>
</feature>